<dbReference type="RefSeq" id="WP_149459692.1">
    <property type="nucleotide sequence ID" value="NZ_SCWC02000008.1"/>
</dbReference>
<dbReference type="PROSITE" id="PS51462">
    <property type="entry name" value="NUDIX"/>
    <property type="match status" value="1"/>
</dbReference>
<dbReference type="CDD" id="cd02883">
    <property type="entry name" value="NUDIX_Hydrolase"/>
    <property type="match status" value="1"/>
</dbReference>
<dbReference type="Pfam" id="PF00293">
    <property type="entry name" value="NUDIX"/>
    <property type="match status" value="1"/>
</dbReference>
<dbReference type="Gene3D" id="3.90.79.10">
    <property type="entry name" value="Nucleoside Triphosphate Pyrophosphohydrolase"/>
    <property type="match status" value="1"/>
</dbReference>
<dbReference type="PROSITE" id="PS00893">
    <property type="entry name" value="NUDIX_BOX"/>
    <property type="match status" value="1"/>
</dbReference>
<dbReference type="Proteomes" id="UP000295735">
    <property type="component" value="Unassembled WGS sequence"/>
</dbReference>
<name>A0ABQ6R6Y1_9STAP</name>
<dbReference type="PRINTS" id="PR00502">
    <property type="entry name" value="NUDIXFAMILY"/>
</dbReference>
<feature type="domain" description="Nudix hydrolase" evidence="4">
    <location>
        <begin position="3"/>
        <end position="130"/>
    </location>
</feature>
<evidence type="ECO:0000313" key="5">
    <source>
        <dbReference type="EMBL" id="KAA1037632.1"/>
    </source>
</evidence>
<organism evidence="5 6">
    <name type="scientific">Macrococcus equipercicus</name>
    <dbReference type="NCBI Taxonomy" id="69967"/>
    <lineage>
        <taxon>Bacteria</taxon>
        <taxon>Bacillati</taxon>
        <taxon>Bacillota</taxon>
        <taxon>Bacilli</taxon>
        <taxon>Bacillales</taxon>
        <taxon>Staphylococcaceae</taxon>
        <taxon>Macrococcus</taxon>
    </lineage>
</organism>
<evidence type="ECO:0000313" key="6">
    <source>
        <dbReference type="Proteomes" id="UP000295735"/>
    </source>
</evidence>
<protein>
    <submittedName>
        <fullName evidence="5">NUDIX hydrolase</fullName>
    </submittedName>
</protein>
<keyword evidence="6" id="KW-1185">Reference proteome</keyword>
<gene>
    <name evidence="5" type="ORF">ERX35_009655</name>
</gene>
<reference evidence="5 6" key="1">
    <citation type="submission" date="2019-09" db="EMBL/GenBank/DDBJ databases">
        <authorList>
            <person name="Mazhar S."/>
            <person name="Altermann E."/>
            <person name="Hill C."/>
            <person name="Mcauliffe O."/>
        </authorList>
    </citation>
    <scope>NUCLEOTIDE SEQUENCE [LARGE SCALE GENOMIC DNA]</scope>
    <source>
        <strain evidence="5 6">ATCC 51831</strain>
    </source>
</reference>
<dbReference type="EMBL" id="SCWC02000008">
    <property type="protein sequence ID" value="KAA1037632.1"/>
    <property type="molecule type" value="Genomic_DNA"/>
</dbReference>
<sequence>MKAFKGSAGICLQDKKLLMVLQGTADEEKLWSVPSGGLAAGETFEACCIREIYEETGYHAAIQSFVKTKETTVKDFEVTINYYLVEITGGDRTFHNPDQLIHDIAWIDYDRLMNLSLSFEEDRELLLSYLK</sequence>
<dbReference type="InterPro" id="IPR020084">
    <property type="entry name" value="NUDIX_hydrolase_CS"/>
</dbReference>
<evidence type="ECO:0000256" key="1">
    <source>
        <dbReference type="ARBA" id="ARBA00001946"/>
    </source>
</evidence>
<evidence type="ECO:0000256" key="2">
    <source>
        <dbReference type="ARBA" id="ARBA00022801"/>
    </source>
</evidence>
<dbReference type="GO" id="GO:0016787">
    <property type="term" value="F:hydrolase activity"/>
    <property type="evidence" value="ECO:0007669"/>
    <property type="project" value="UniProtKB-KW"/>
</dbReference>
<keyword evidence="2 3" id="KW-0378">Hydrolase</keyword>
<proteinExistence type="inferred from homology"/>
<comment type="similarity">
    <text evidence="3">Belongs to the Nudix hydrolase family.</text>
</comment>
<comment type="cofactor">
    <cofactor evidence="1">
        <name>Mg(2+)</name>
        <dbReference type="ChEBI" id="CHEBI:18420"/>
    </cofactor>
</comment>
<dbReference type="InterPro" id="IPR000086">
    <property type="entry name" value="NUDIX_hydrolase_dom"/>
</dbReference>
<evidence type="ECO:0000256" key="3">
    <source>
        <dbReference type="RuleBase" id="RU003476"/>
    </source>
</evidence>
<dbReference type="SUPFAM" id="SSF55811">
    <property type="entry name" value="Nudix"/>
    <property type="match status" value="1"/>
</dbReference>
<dbReference type="InterPro" id="IPR020476">
    <property type="entry name" value="Nudix_hydrolase"/>
</dbReference>
<dbReference type="PANTHER" id="PTHR43046:SF2">
    <property type="entry name" value="8-OXO-DGTP DIPHOSPHATASE-RELATED"/>
    <property type="match status" value="1"/>
</dbReference>
<accession>A0ABQ6R6Y1</accession>
<dbReference type="InterPro" id="IPR015797">
    <property type="entry name" value="NUDIX_hydrolase-like_dom_sf"/>
</dbReference>
<dbReference type="PANTHER" id="PTHR43046">
    <property type="entry name" value="GDP-MANNOSE MANNOSYL HYDROLASE"/>
    <property type="match status" value="1"/>
</dbReference>
<comment type="caution">
    <text evidence="5">The sequence shown here is derived from an EMBL/GenBank/DDBJ whole genome shotgun (WGS) entry which is preliminary data.</text>
</comment>
<evidence type="ECO:0000259" key="4">
    <source>
        <dbReference type="PROSITE" id="PS51462"/>
    </source>
</evidence>